<feature type="compositionally biased region" description="Basic and acidic residues" evidence="1">
    <location>
        <begin position="325"/>
        <end position="340"/>
    </location>
</feature>
<accession>A0AAN6XB69</accession>
<gene>
    <name evidence="2" type="ORF">QBC40DRAFT_182420</name>
</gene>
<dbReference type="AlphaFoldDB" id="A0AAN6XB69"/>
<evidence type="ECO:0000313" key="3">
    <source>
        <dbReference type="Proteomes" id="UP001303160"/>
    </source>
</evidence>
<evidence type="ECO:0000256" key="1">
    <source>
        <dbReference type="SAM" id="MobiDB-lite"/>
    </source>
</evidence>
<dbReference type="Proteomes" id="UP001303160">
    <property type="component" value="Unassembled WGS sequence"/>
</dbReference>
<organism evidence="2 3">
    <name type="scientific">Triangularia verruculosa</name>
    <dbReference type="NCBI Taxonomy" id="2587418"/>
    <lineage>
        <taxon>Eukaryota</taxon>
        <taxon>Fungi</taxon>
        <taxon>Dikarya</taxon>
        <taxon>Ascomycota</taxon>
        <taxon>Pezizomycotina</taxon>
        <taxon>Sordariomycetes</taxon>
        <taxon>Sordariomycetidae</taxon>
        <taxon>Sordariales</taxon>
        <taxon>Podosporaceae</taxon>
        <taxon>Triangularia</taxon>
    </lineage>
</organism>
<reference evidence="2" key="2">
    <citation type="submission" date="2023-05" db="EMBL/GenBank/DDBJ databases">
        <authorList>
            <consortium name="Lawrence Berkeley National Laboratory"/>
            <person name="Steindorff A."/>
            <person name="Hensen N."/>
            <person name="Bonometti L."/>
            <person name="Westerberg I."/>
            <person name="Brannstrom I.O."/>
            <person name="Guillou S."/>
            <person name="Cros-Aarteil S."/>
            <person name="Calhoun S."/>
            <person name="Haridas S."/>
            <person name="Kuo A."/>
            <person name="Mondo S."/>
            <person name="Pangilinan J."/>
            <person name="Riley R."/>
            <person name="Labutti K."/>
            <person name="Andreopoulos B."/>
            <person name="Lipzen A."/>
            <person name="Chen C."/>
            <person name="Yanf M."/>
            <person name="Daum C."/>
            <person name="Ng V."/>
            <person name="Clum A."/>
            <person name="Ohm R."/>
            <person name="Martin F."/>
            <person name="Silar P."/>
            <person name="Natvig D."/>
            <person name="Lalanne C."/>
            <person name="Gautier V."/>
            <person name="Ament-Velasquez S.L."/>
            <person name="Kruys A."/>
            <person name="Hutchinson M.I."/>
            <person name="Powell A.J."/>
            <person name="Barry K."/>
            <person name="Miller A.N."/>
            <person name="Grigoriev I.V."/>
            <person name="Debuchy R."/>
            <person name="Gladieux P."/>
            <person name="Thoren M.H."/>
            <person name="Johannesson H."/>
        </authorList>
    </citation>
    <scope>NUCLEOTIDE SEQUENCE</scope>
    <source>
        <strain evidence="2">CBS 315.58</strain>
    </source>
</reference>
<sequence length="413" mass="46255">WTETLIQMGDNAGREIEWLSTADTRANGIPAIFPVELSRHSPNVLGMLALQQTSDSRTGLHSLFTEWSEVFSLRYPASSDEKPDFSMNSKKLPTGVSNDMVDLILRLADGDNTVTPENLTGTELDLFQESEEYIIANGMPDIAGDRPRLPVRVALLESCKDLVLSGVEQFRAKIQSMTPLDSQYFRALILLQIRVFDRWLSSKPTETCIFRLITITSILLIVEKNSSSKGLKDWLAQGDGLLSGGLRIDEDLKVSSNASTRLILRFGQTLEATERLITEARTNSGEKTFLGDLHCILRERHVRNALGGLLARTYHRLGGLGNSDRNVDREPGTDGCKEDEAPTPEPRGLRTHKQIPRRKREITFDEEETRTEEEVLDDVLVWRATLVAALFWSAPDNSKVLKSGLWEQIVPVL</sequence>
<feature type="compositionally biased region" description="Basic residues" evidence="1">
    <location>
        <begin position="349"/>
        <end position="360"/>
    </location>
</feature>
<protein>
    <submittedName>
        <fullName evidence="2">Uncharacterized protein</fullName>
    </submittedName>
</protein>
<dbReference type="EMBL" id="MU863975">
    <property type="protein sequence ID" value="KAK4196843.1"/>
    <property type="molecule type" value="Genomic_DNA"/>
</dbReference>
<feature type="region of interest" description="Disordered" evidence="1">
    <location>
        <begin position="321"/>
        <end position="368"/>
    </location>
</feature>
<comment type="caution">
    <text evidence="2">The sequence shown here is derived from an EMBL/GenBank/DDBJ whole genome shotgun (WGS) entry which is preliminary data.</text>
</comment>
<feature type="non-terminal residue" evidence="2">
    <location>
        <position position="1"/>
    </location>
</feature>
<reference evidence="2" key="1">
    <citation type="journal article" date="2023" name="Mol. Phylogenet. Evol.">
        <title>Genome-scale phylogeny and comparative genomics of the fungal order Sordariales.</title>
        <authorList>
            <person name="Hensen N."/>
            <person name="Bonometti L."/>
            <person name="Westerberg I."/>
            <person name="Brannstrom I.O."/>
            <person name="Guillou S."/>
            <person name="Cros-Aarteil S."/>
            <person name="Calhoun S."/>
            <person name="Haridas S."/>
            <person name="Kuo A."/>
            <person name="Mondo S."/>
            <person name="Pangilinan J."/>
            <person name="Riley R."/>
            <person name="LaButti K."/>
            <person name="Andreopoulos B."/>
            <person name="Lipzen A."/>
            <person name="Chen C."/>
            <person name="Yan M."/>
            <person name="Daum C."/>
            <person name="Ng V."/>
            <person name="Clum A."/>
            <person name="Steindorff A."/>
            <person name="Ohm R.A."/>
            <person name="Martin F."/>
            <person name="Silar P."/>
            <person name="Natvig D.O."/>
            <person name="Lalanne C."/>
            <person name="Gautier V."/>
            <person name="Ament-Velasquez S.L."/>
            <person name="Kruys A."/>
            <person name="Hutchinson M.I."/>
            <person name="Powell A.J."/>
            <person name="Barry K."/>
            <person name="Miller A.N."/>
            <person name="Grigoriev I.V."/>
            <person name="Debuchy R."/>
            <person name="Gladieux P."/>
            <person name="Hiltunen Thoren M."/>
            <person name="Johannesson H."/>
        </authorList>
    </citation>
    <scope>NUCLEOTIDE SEQUENCE</scope>
    <source>
        <strain evidence="2">CBS 315.58</strain>
    </source>
</reference>
<proteinExistence type="predicted"/>
<keyword evidence="3" id="KW-1185">Reference proteome</keyword>
<name>A0AAN6XB69_9PEZI</name>
<evidence type="ECO:0000313" key="2">
    <source>
        <dbReference type="EMBL" id="KAK4196843.1"/>
    </source>
</evidence>